<dbReference type="Pfam" id="PF00221">
    <property type="entry name" value="Lyase_aromatic"/>
    <property type="match status" value="1"/>
</dbReference>
<organism evidence="1 2">
    <name type="scientific">Aerophobetes bacterium</name>
    <dbReference type="NCBI Taxonomy" id="2030807"/>
    <lineage>
        <taxon>Bacteria</taxon>
        <taxon>Candidatus Aerophobota</taxon>
    </lineage>
</organism>
<reference evidence="2" key="1">
    <citation type="submission" date="2017-08" db="EMBL/GenBank/DDBJ databases">
        <title>A dynamic microbial community with high functional redundancy inhabits the cold, oxic subseafloor aquifer.</title>
        <authorList>
            <person name="Tully B.J."/>
            <person name="Wheat C.G."/>
            <person name="Glazer B.T."/>
            <person name="Huber J.A."/>
        </authorList>
    </citation>
    <scope>NUCLEOTIDE SEQUENCE [LARGE SCALE GENOMIC DNA]</scope>
</reference>
<dbReference type="InterPro" id="IPR024083">
    <property type="entry name" value="Fumarase/histidase_N"/>
</dbReference>
<dbReference type="SUPFAM" id="SSF48557">
    <property type="entry name" value="L-aspartase-like"/>
    <property type="match status" value="1"/>
</dbReference>
<dbReference type="GO" id="GO:0016841">
    <property type="term" value="F:ammonia-lyase activity"/>
    <property type="evidence" value="ECO:0007669"/>
    <property type="project" value="InterPro"/>
</dbReference>
<dbReference type="EMBL" id="NVUK01000028">
    <property type="protein sequence ID" value="PCI76468.1"/>
    <property type="molecule type" value="Genomic_DNA"/>
</dbReference>
<evidence type="ECO:0000313" key="1">
    <source>
        <dbReference type="EMBL" id="PCI76468.1"/>
    </source>
</evidence>
<dbReference type="InterPro" id="IPR001106">
    <property type="entry name" value="Aromatic_Lyase"/>
</dbReference>
<protein>
    <submittedName>
        <fullName evidence="1">Phenylalanine aminomutase (D-beta-phenylalanine forming)</fullName>
    </submittedName>
</protein>
<dbReference type="AlphaFoldDB" id="A0A2A4X1F3"/>
<accession>A0A2A4X1F3</accession>
<proteinExistence type="predicted"/>
<comment type="caution">
    <text evidence="1">The sequence shown here is derived from an EMBL/GenBank/DDBJ whole genome shotgun (WGS) entry which is preliminary data.</text>
</comment>
<dbReference type="PROSITE" id="PS00488">
    <property type="entry name" value="PAL_HISTIDASE"/>
    <property type="match status" value="1"/>
</dbReference>
<dbReference type="Gene3D" id="1.20.200.10">
    <property type="entry name" value="Fumarase/aspartase (Central domain)"/>
    <property type="match status" value="1"/>
</dbReference>
<name>A0A2A4X1F3_UNCAE</name>
<evidence type="ECO:0000313" key="2">
    <source>
        <dbReference type="Proteomes" id="UP000218775"/>
    </source>
</evidence>
<gene>
    <name evidence="1" type="ORF">COB21_04355</name>
</gene>
<sequence length="541" mass="59028">MLKELQQIDEQTGQIFIDGDSLTTSLVSKAAHDVDLKVAIDQKTASQIEASHQTLQQKIREGSIIYGVNTGVGGFVNWLIPENQSGKLQENLIAAVATNVSTYLDDTISRAAILIRLNSLAKGASAISLENFNKLLKIYNAGIAPCIPSKGSLGASGDLGPLACIALVATGKWKAKYKGRIISGKKALANAGIEPMKLGFKEGLSLVNGTSVMTAVAALLVEKAINLIKTYDIISCLTFEALKVKKKPFNPIVHKKKPHRGQLQTAKNIWSLLEDSQMVVSEAAVEKQLQAISTTTPVATNSPIEDAYSIRCTPHIIGPIRDTLKWSQSIITDEINSSNDNPLIIPEENEIFHNGHFHGQYIAMAMDYLSICFTTLSNLSDRRIDRFMDHNHSNGLPPFLCKESPGLRLGLMGGQFMATSITAENRSLCNPVSIQTLPSTGDFQDIVSMGLIAARRAEEIYENTTYILSFELLCAAQAAEMRNAELLSTPTEILFSQVRKMVPYLSKDVCLTNYLEKLAKFLKSGNAVKEVEKTTGKTLEL</sequence>
<dbReference type="Proteomes" id="UP000218775">
    <property type="component" value="Unassembled WGS sequence"/>
</dbReference>
<dbReference type="CDD" id="cd00332">
    <property type="entry name" value="PAL-HAL"/>
    <property type="match status" value="1"/>
</dbReference>
<dbReference type="Gene3D" id="1.10.275.10">
    <property type="entry name" value="Fumarase/aspartase (N-terminal domain)"/>
    <property type="match status" value="1"/>
</dbReference>
<dbReference type="InterPro" id="IPR008948">
    <property type="entry name" value="L-Aspartase-like"/>
</dbReference>
<dbReference type="InterPro" id="IPR022313">
    <property type="entry name" value="Phe/His_NH3-lyase_AS"/>
</dbReference>
<dbReference type="PANTHER" id="PTHR10362">
    <property type="entry name" value="HISTIDINE AMMONIA-LYASE"/>
    <property type="match status" value="1"/>
</dbReference>